<evidence type="ECO:0000313" key="5">
    <source>
        <dbReference type="Proteomes" id="UP000663829"/>
    </source>
</evidence>
<dbReference type="EMBL" id="CAJNOQ010004097">
    <property type="protein sequence ID" value="CAF1044546.1"/>
    <property type="molecule type" value="Genomic_DNA"/>
</dbReference>
<dbReference type="Gene3D" id="3.90.1140.10">
    <property type="entry name" value="Cyclic phosphodiesterase"/>
    <property type="match status" value="1"/>
</dbReference>
<protein>
    <submittedName>
        <fullName evidence="2">Uncharacterized protein</fullName>
    </submittedName>
</protein>
<dbReference type="Proteomes" id="UP000663829">
    <property type="component" value="Unassembled WGS sequence"/>
</dbReference>
<evidence type="ECO:0000313" key="4">
    <source>
        <dbReference type="EMBL" id="CAF3814543.1"/>
    </source>
</evidence>
<dbReference type="Proteomes" id="UP000682733">
    <property type="component" value="Unassembled WGS sequence"/>
</dbReference>
<organism evidence="2 5">
    <name type="scientific">Didymodactylos carnosus</name>
    <dbReference type="NCBI Taxonomy" id="1234261"/>
    <lineage>
        <taxon>Eukaryota</taxon>
        <taxon>Metazoa</taxon>
        <taxon>Spiralia</taxon>
        <taxon>Gnathifera</taxon>
        <taxon>Rotifera</taxon>
        <taxon>Eurotatoria</taxon>
        <taxon>Bdelloidea</taxon>
        <taxon>Philodinida</taxon>
        <taxon>Philodinidae</taxon>
        <taxon>Didymodactylos</taxon>
    </lineage>
</organism>
<gene>
    <name evidence="2" type="ORF">GPM918_LOCUS15956</name>
    <name evidence="1" type="ORF">OVA965_LOCUS7354</name>
    <name evidence="4" type="ORF">SRO942_LOCUS15956</name>
    <name evidence="3" type="ORF">TMI583_LOCUS7349</name>
</gene>
<proteinExistence type="predicted"/>
<dbReference type="Proteomes" id="UP000677228">
    <property type="component" value="Unassembled WGS sequence"/>
</dbReference>
<sequence>MNDNSAPAPYQIPQGQSPLVYPPNVTMVSPYSSCSWVPYGNTTNPQNDCPHGSQNVITPFIPLMLNPTFLATAKLAQTMIKHSVDDHNSTIIHTQPLLILHCSLIYFDCYSDEEINIIEQVLENYKWSSFELRLNEIRCHVDTLKAYITAEVDSESASSLWTLVRGIESAISAQGVKIKQPKIEQFHMTLAIVKYQYPSDCIVSKLKQNLLPFLPSHEFGSKKVCCFWLQKPGGEIERYFAQDCLLLEKLACR</sequence>
<reference evidence="2" key="1">
    <citation type="submission" date="2021-02" db="EMBL/GenBank/DDBJ databases">
        <authorList>
            <person name="Nowell W R."/>
        </authorList>
    </citation>
    <scope>NUCLEOTIDE SEQUENCE</scope>
</reference>
<comment type="caution">
    <text evidence="2">The sequence shown here is derived from an EMBL/GenBank/DDBJ whole genome shotgun (WGS) entry which is preliminary data.</text>
</comment>
<name>A0A814K4T8_9BILA</name>
<keyword evidence="5" id="KW-1185">Reference proteome</keyword>
<evidence type="ECO:0000313" key="3">
    <source>
        <dbReference type="EMBL" id="CAF3640360.1"/>
    </source>
</evidence>
<evidence type="ECO:0000313" key="2">
    <source>
        <dbReference type="EMBL" id="CAF1044546.1"/>
    </source>
</evidence>
<dbReference type="AlphaFoldDB" id="A0A814K4T8"/>
<accession>A0A814K4T8</accession>
<dbReference type="Proteomes" id="UP000681722">
    <property type="component" value="Unassembled WGS sequence"/>
</dbReference>
<dbReference type="OrthoDB" id="189488at2759"/>
<dbReference type="EMBL" id="CAJOBA010002330">
    <property type="protein sequence ID" value="CAF3640360.1"/>
    <property type="molecule type" value="Genomic_DNA"/>
</dbReference>
<evidence type="ECO:0000313" key="1">
    <source>
        <dbReference type="EMBL" id="CAF0855253.1"/>
    </source>
</evidence>
<dbReference type="EMBL" id="CAJOBC010004097">
    <property type="protein sequence ID" value="CAF3814543.1"/>
    <property type="molecule type" value="Genomic_DNA"/>
</dbReference>
<dbReference type="EMBL" id="CAJNOK010002330">
    <property type="protein sequence ID" value="CAF0855253.1"/>
    <property type="molecule type" value="Genomic_DNA"/>
</dbReference>